<accession>A0A834ZKV4</accession>
<keyword evidence="5" id="KW-1185">Reference proteome</keyword>
<protein>
    <recommendedName>
        <fullName evidence="3">Gnk2-homologous domain-containing protein</fullName>
    </recommendedName>
</protein>
<name>A0A834ZKV4_TETSI</name>
<organism evidence="4 5">
    <name type="scientific">Tetracentron sinense</name>
    <name type="common">Spur-leaf</name>
    <dbReference type="NCBI Taxonomy" id="13715"/>
    <lineage>
        <taxon>Eukaryota</taxon>
        <taxon>Viridiplantae</taxon>
        <taxon>Streptophyta</taxon>
        <taxon>Embryophyta</taxon>
        <taxon>Tracheophyta</taxon>
        <taxon>Spermatophyta</taxon>
        <taxon>Magnoliopsida</taxon>
        <taxon>Trochodendrales</taxon>
        <taxon>Trochodendraceae</taxon>
        <taxon>Tetracentron</taxon>
    </lineage>
</organism>
<evidence type="ECO:0000313" key="5">
    <source>
        <dbReference type="Proteomes" id="UP000655225"/>
    </source>
</evidence>
<dbReference type="Gene3D" id="3.30.430.20">
    <property type="entry name" value="Gnk2 domain, C-X8-C-X2-C motif"/>
    <property type="match status" value="1"/>
</dbReference>
<sequence>MLRFSNQSIFSILQESPGLFIWNTQNVSDPSGFNQLLADTMDSLATPAASGQSRMKFATGEANFTRFQTLYSLVQCTPDLSSSDCNRCLEVLSVLFQITAVERKREGFDLAVV</sequence>
<evidence type="ECO:0000256" key="1">
    <source>
        <dbReference type="ARBA" id="ARBA00022729"/>
    </source>
</evidence>
<evidence type="ECO:0000256" key="2">
    <source>
        <dbReference type="ARBA" id="ARBA00022737"/>
    </source>
</evidence>
<gene>
    <name evidence="4" type="ORF">HHK36_005560</name>
</gene>
<dbReference type="CDD" id="cd23509">
    <property type="entry name" value="Gnk2-like"/>
    <property type="match status" value="1"/>
</dbReference>
<keyword evidence="2" id="KW-0677">Repeat</keyword>
<dbReference type="AlphaFoldDB" id="A0A834ZKV4"/>
<evidence type="ECO:0000259" key="3">
    <source>
        <dbReference type="PROSITE" id="PS51473"/>
    </source>
</evidence>
<comment type="caution">
    <text evidence="4">The sequence shown here is derived from an EMBL/GenBank/DDBJ whole genome shotgun (WGS) entry which is preliminary data.</text>
</comment>
<dbReference type="PROSITE" id="PS51473">
    <property type="entry name" value="GNK2"/>
    <property type="match status" value="1"/>
</dbReference>
<evidence type="ECO:0000313" key="4">
    <source>
        <dbReference type="EMBL" id="KAF8409484.1"/>
    </source>
</evidence>
<dbReference type="Pfam" id="PF01657">
    <property type="entry name" value="Stress-antifung"/>
    <property type="match status" value="1"/>
</dbReference>
<dbReference type="PANTHER" id="PTHR32099">
    <property type="entry name" value="CYSTEINE-RICH REPEAT SECRETORY PROTEIN"/>
    <property type="match status" value="1"/>
</dbReference>
<proteinExistence type="predicted"/>
<dbReference type="OMA" id="PGLFIWN"/>
<dbReference type="Proteomes" id="UP000655225">
    <property type="component" value="Unassembled WGS sequence"/>
</dbReference>
<reference evidence="4 5" key="1">
    <citation type="submission" date="2020-04" db="EMBL/GenBank/DDBJ databases">
        <title>Plant Genome Project.</title>
        <authorList>
            <person name="Zhang R.-G."/>
        </authorList>
    </citation>
    <scope>NUCLEOTIDE SEQUENCE [LARGE SCALE GENOMIC DNA]</scope>
    <source>
        <strain evidence="4">YNK0</strain>
        <tissue evidence="4">Leaf</tissue>
    </source>
</reference>
<feature type="domain" description="Gnk2-homologous" evidence="3">
    <location>
        <begin position="15"/>
        <end position="113"/>
    </location>
</feature>
<dbReference type="PANTHER" id="PTHR32099:SF42">
    <property type="entry name" value="CYSTEINE-RICH RECEPTOR-LIKE PROTEIN KINASE 9-RELATED"/>
    <property type="match status" value="1"/>
</dbReference>
<dbReference type="InterPro" id="IPR002902">
    <property type="entry name" value="GNK2"/>
</dbReference>
<dbReference type="EMBL" id="JABCRI010000003">
    <property type="protein sequence ID" value="KAF8409484.1"/>
    <property type="molecule type" value="Genomic_DNA"/>
</dbReference>
<keyword evidence="1" id="KW-0732">Signal</keyword>
<dbReference type="OrthoDB" id="1909574at2759"/>
<dbReference type="FunFam" id="3.30.430.20:FF:000002">
    <property type="entry name" value="Cysteine-rich receptor-like protein kinase 10"/>
    <property type="match status" value="1"/>
</dbReference>
<dbReference type="InterPro" id="IPR038408">
    <property type="entry name" value="GNK2_sf"/>
</dbReference>